<protein>
    <submittedName>
        <fullName evidence="5">Enolase C-terminal domain-like protein</fullName>
    </submittedName>
</protein>
<reference evidence="5" key="1">
    <citation type="submission" date="2023-01" db="EMBL/GenBank/DDBJ databases">
        <title>The growth and conidiation of Purpureocillium lavendulum are regulated by nitrogen source and histone H3K14 acetylation.</title>
        <authorList>
            <person name="Tang P."/>
            <person name="Han J."/>
            <person name="Zhang C."/>
            <person name="Tang P."/>
            <person name="Qi F."/>
            <person name="Zhang K."/>
            <person name="Liang L."/>
        </authorList>
    </citation>
    <scope>NUCLEOTIDE SEQUENCE</scope>
    <source>
        <strain evidence="5">YMF1.00683</strain>
    </source>
</reference>
<dbReference type="InterPro" id="IPR013154">
    <property type="entry name" value="ADH-like_N"/>
</dbReference>
<dbReference type="InterPro" id="IPR052585">
    <property type="entry name" value="Lipid_raft_assoc_Zn_ADH"/>
</dbReference>
<dbReference type="EMBL" id="JAQHRD010000003">
    <property type="protein sequence ID" value="KAJ6442493.1"/>
    <property type="molecule type" value="Genomic_DNA"/>
</dbReference>
<organism evidence="5 6">
    <name type="scientific">Purpureocillium lavendulum</name>
    <dbReference type="NCBI Taxonomy" id="1247861"/>
    <lineage>
        <taxon>Eukaryota</taxon>
        <taxon>Fungi</taxon>
        <taxon>Dikarya</taxon>
        <taxon>Ascomycota</taxon>
        <taxon>Pezizomycotina</taxon>
        <taxon>Sordariomycetes</taxon>
        <taxon>Hypocreomycetidae</taxon>
        <taxon>Hypocreales</taxon>
        <taxon>Ophiocordycipitaceae</taxon>
        <taxon>Purpureocillium</taxon>
    </lineage>
</organism>
<sequence>MPLPEDATVVVSSPLNRVTSPATPGNIVPEVQDALLLHGPGQQYQIHKKHPVPRLVEETEVLVKTTAIGLNPIDWKAPDYNFGIPSFPFISGRELSGTVCQVNAAGSRFSIGDQVIAISTDYRDYRKSAYQQYVLALEYNLVRIPKSISLDESASIGVAFVTSALALGVCLGIDFSNIFQGPDLFTLVRSAGAAEIPDDVSRETLSSLEEHERAQPGDWLAVWGGSATSANLTIQLARLVGLRVVVIVDQAKHGSWISQHPAIRPDVLVDSQNAERAVEIIRASTGGKVRFAIDTRGRESASHLLRALSANVPATGTSLSPPSTPPQRPRNESRAHLVGLTGLPKEHIPSSVSLHTVPVKLFHEVAAVGRALTSWLERLLEAGQISAPRIIDVEDGLERVNPALDRMRRGEISGGKLIVRV</sequence>
<dbReference type="GO" id="GO:0016651">
    <property type="term" value="F:oxidoreductase activity, acting on NAD(P)H"/>
    <property type="evidence" value="ECO:0007669"/>
    <property type="project" value="InterPro"/>
</dbReference>
<dbReference type="SUPFAM" id="SSF51735">
    <property type="entry name" value="NAD(P)-binding Rossmann-fold domains"/>
    <property type="match status" value="1"/>
</dbReference>
<gene>
    <name evidence="5" type="ORF">O9K51_03668</name>
</gene>
<comment type="caution">
    <text evidence="5">The sequence shown here is derived from an EMBL/GenBank/DDBJ whole genome shotgun (WGS) entry which is preliminary data.</text>
</comment>
<proteinExistence type="inferred from homology"/>
<dbReference type="InterPro" id="IPR020843">
    <property type="entry name" value="ER"/>
</dbReference>
<evidence type="ECO:0000256" key="3">
    <source>
        <dbReference type="SAM" id="MobiDB-lite"/>
    </source>
</evidence>
<evidence type="ECO:0000313" key="6">
    <source>
        <dbReference type="Proteomes" id="UP001163105"/>
    </source>
</evidence>
<evidence type="ECO:0000256" key="2">
    <source>
        <dbReference type="ARBA" id="ARBA00023002"/>
    </source>
</evidence>
<dbReference type="CDD" id="cd08249">
    <property type="entry name" value="enoyl_reductase_like"/>
    <property type="match status" value="1"/>
</dbReference>
<evidence type="ECO:0000313" key="5">
    <source>
        <dbReference type="EMBL" id="KAJ6442493.1"/>
    </source>
</evidence>
<dbReference type="PANTHER" id="PTHR43482:SF2">
    <property type="entry name" value="ZINC-BINDING DEHYDROGENASE FAMILY, PUTATIVE (AFU_ORTHOLOGUE AFUA_3G15030)-RELATED"/>
    <property type="match status" value="1"/>
</dbReference>
<dbReference type="SMART" id="SM00829">
    <property type="entry name" value="PKS_ER"/>
    <property type="match status" value="1"/>
</dbReference>
<keyword evidence="6" id="KW-1185">Reference proteome</keyword>
<keyword evidence="2" id="KW-0560">Oxidoreductase</keyword>
<feature type="region of interest" description="Disordered" evidence="3">
    <location>
        <begin position="313"/>
        <end position="332"/>
    </location>
</feature>
<dbReference type="PANTHER" id="PTHR43482">
    <property type="entry name" value="PROTEIN AST1-RELATED"/>
    <property type="match status" value="1"/>
</dbReference>
<accession>A0AB34FTT5</accession>
<name>A0AB34FTT5_9HYPO</name>
<comment type="similarity">
    <text evidence="1">Belongs to the zinc-containing alcohol dehydrogenase family.</text>
</comment>
<dbReference type="InterPro" id="IPR036291">
    <property type="entry name" value="NAD(P)-bd_dom_sf"/>
</dbReference>
<evidence type="ECO:0000256" key="1">
    <source>
        <dbReference type="ARBA" id="ARBA00008072"/>
    </source>
</evidence>
<dbReference type="Pfam" id="PF08240">
    <property type="entry name" value="ADH_N"/>
    <property type="match status" value="1"/>
</dbReference>
<evidence type="ECO:0000259" key="4">
    <source>
        <dbReference type="SMART" id="SM00829"/>
    </source>
</evidence>
<dbReference type="SUPFAM" id="SSF50129">
    <property type="entry name" value="GroES-like"/>
    <property type="match status" value="1"/>
</dbReference>
<dbReference type="Gene3D" id="3.40.50.720">
    <property type="entry name" value="NAD(P)-binding Rossmann-like Domain"/>
    <property type="match status" value="1"/>
</dbReference>
<feature type="domain" description="Enoyl reductase (ER)" evidence="4">
    <location>
        <begin position="41"/>
        <end position="419"/>
    </location>
</feature>
<dbReference type="AlphaFoldDB" id="A0AB34FTT5"/>
<dbReference type="Gene3D" id="3.90.180.10">
    <property type="entry name" value="Medium-chain alcohol dehydrogenases, catalytic domain"/>
    <property type="match status" value="1"/>
</dbReference>
<dbReference type="Proteomes" id="UP001163105">
    <property type="component" value="Unassembled WGS sequence"/>
</dbReference>
<dbReference type="InterPro" id="IPR011032">
    <property type="entry name" value="GroES-like_sf"/>
</dbReference>
<dbReference type="InterPro" id="IPR047122">
    <property type="entry name" value="Trans-enoyl_RdTase-like"/>
</dbReference>